<dbReference type="SUPFAM" id="SSF54427">
    <property type="entry name" value="NTF2-like"/>
    <property type="match status" value="1"/>
</dbReference>
<dbReference type="PANTHER" id="PTHR39401:SF1">
    <property type="entry name" value="SNOAL-LIKE DOMAIN-CONTAINING PROTEIN"/>
    <property type="match status" value="1"/>
</dbReference>
<evidence type="ECO:0008006" key="3">
    <source>
        <dbReference type="Google" id="ProtNLM"/>
    </source>
</evidence>
<reference evidence="1" key="1">
    <citation type="submission" date="2022-10" db="EMBL/GenBank/DDBJ databases">
        <title>Culturing micro-colonial fungi from biological soil crusts in the Mojave desert and describing Neophaeococcomyces mojavensis, and introducing the new genera and species Taxawa tesnikishii.</title>
        <authorList>
            <person name="Kurbessoian T."/>
            <person name="Stajich J.E."/>
        </authorList>
    </citation>
    <scope>NUCLEOTIDE SEQUENCE</scope>
    <source>
        <strain evidence="1">TK_1</strain>
    </source>
</reference>
<evidence type="ECO:0000313" key="1">
    <source>
        <dbReference type="EMBL" id="KAJ9668231.1"/>
    </source>
</evidence>
<accession>A0ABQ9P2P3</accession>
<dbReference type="EMBL" id="JAPDRL010000008">
    <property type="protein sequence ID" value="KAJ9668231.1"/>
    <property type="molecule type" value="Genomic_DNA"/>
</dbReference>
<dbReference type="Gene3D" id="3.10.450.50">
    <property type="match status" value="1"/>
</dbReference>
<organism evidence="1 2">
    <name type="scientific">Coniosporium apollinis</name>
    <dbReference type="NCBI Taxonomy" id="61459"/>
    <lineage>
        <taxon>Eukaryota</taxon>
        <taxon>Fungi</taxon>
        <taxon>Dikarya</taxon>
        <taxon>Ascomycota</taxon>
        <taxon>Pezizomycotina</taxon>
        <taxon>Dothideomycetes</taxon>
        <taxon>Dothideomycetes incertae sedis</taxon>
        <taxon>Coniosporium</taxon>
    </lineage>
</organism>
<evidence type="ECO:0000313" key="2">
    <source>
        <dbReference type="Proteomes" id="UP001172684"/>
    </source>
</evidence>
<proteinExistence type="predicted"/>
<name>A0ABQ9P2P3_9PEZI</name>
<comment type="caution">
    <text evidence="1">The sequence shown here is derived from an EMBL/GenBank/DDBJ whole genome shotgun (WGS) entry which is preliminary data.</text>
</comment>
<dbReference type="PANTHER" id="PTHR39401">
    <property type="entry name" value="SNOAL-LIKE DOMAIN-CONTAINING PROTEIN"/>
    <property type="match status" value="1"/>
</dbReference>
<gene>
    <name evidence="1" type="ORF">H2201_001661</name>
</gene>
<protein>
    <recommendedName>
        <fullName evidence="3">SnoaL-like domain-containing protein</fullName>
    </recommendedName>
</protein>
<sequence length="142" mass="16129">MTSYTSDYPSTDFDADYKKFFEEFYATSDTPDAHDKYADSFTEDATLIMASKKAKGRSEILALRKGLWEKVSSRLHNPLKVFPYGANADEVMLFGTVDYELKDGRTANVDWSAHAHLVKQDGKVKMDFYQVYLDTAAQNPSK</sequence>
<dbReference type="Proteomes" id="UP001172684">
    <property type="component" value="Unassembled WGS sequence"/>
</dbReference>
<dbReference type="InterPro" id="IPR032710">
    <property type="entry name" value="NTF2-like_dom_sf"/>
</dbReference>
<keyword evidence="2" id="KW-1185">Reference proteome</keyword>